<dbReference type="EMBL" id="LJCR01000585">
    <property type="protein sequence ID" value="KPV52317.1"/>
    <property type="molecule type" value="Genomic_DNA"/>
</dbReference>
<dbReference type="SUPFAM" id="SSF110942">
    <property type="entry name" value="HSP90 C-terminal domain"/>
    <property type="match status" value="1"/>
</dbReference>
<sequence length="110" mass="11820">MSETPPATITIDGVTLSLMIERKRVKNINARLRGTTLAVSAPLHTPQATLDQVIPDLARRLEQQPGDALSAALIEQIYDSALLLEGLHPNPASMVERIQKLMEAAARGGA</sequence>
<gene>
    <name evidence="1" type="ORF">SE17_16215</name>
</gene>
<accession>A0A0N8PSC2</accession>
<name>A0A0N8PSC2_9CHLR</name>
<dbReference type="Gene3D" id="1.20.120.790">
    <property type="entry name" value="Heat shock protein 90, C-terminal domain"/>
    <property type="match status" value="1"/>
</dbReference>
<evidence type="ECO:0000313" key="2">
    <source>
        <dbReference type="Proteomes" id="UP000050509"/>
    </source>
</evidence>
<dbReference type="AlphaFoldDB" id="A0A0N8PSC2"/>
<reference evidence="1 2" key="1">
    <citation type="submission" date="2015-09" db="EMBL/GenBank/DDBJ databases">
        <title>Draft genome sequence of Kouleothrix aurantiaca JCM 19913.</title>
        <authorList>
            <person name="Hemp J."/>
        </authorList>
    </citation>
    <scope>NUCLEOTIDE SEQUENCE [LARGE SCALE GENOMIC DNA]</scope>
    <source>
        <strain evidence="1 2">COM-B</strain>
    </source>
</reference>
<keyword evidence="2" id="KW-1185">Reference proteome</keyword>
<dbReference type="InterPro" id="IPR037196">
    <property type="entry name" value="HSP90_C"/>
</dbReference>
<evidence type="ECO:0000313" key="1">
    <source>
        <dbReference type="EMBL" id="KPV52317.1"/>
    </source>
</evidence>
<proteinExistence type="predicted"/>
<organism evidence="1 2">
    <name type="scientific">Kouleothrix aurantiaca</name>
    <dbReference type="NCBI Taxonomy" id="186479"/>
    <lineage>
        <taxon>Bacteria</taxon>
        <taxon>Bacillati</taxon>
        <taxon>Chloroflexota</taxon>
        <taxon>Chloroflexia</taxon>
        <taxon>Chloroflexales</taxon>
        <taxon>Roseiflexineae</taxon>
        <taxon>Roseiflexaceae</taxon>
        <taxon>Kouleothrix</taxon>
    </lineage>
</organism>
<comment type="caution">
    <text evidence="1">The sequence shown here is derived from an EMBL/GenBank/DDBJ whole genome shotgun (WGS) entry which is preliminary data.</text>
</comment>
<dbReference type="Proteomes" id="UP000050509">
    <property type="component" value="Unassembled WGS sequence"/>
</dbReference>
<protein>
    <submittedName>
        <fullName evidence="1">Uncharacterized protein</fullName>
    </submittedName>
</protein>